<dbReference type="GO" id="GO:0022625">
    <property type="term" value="C:cytosolic large ribosomal subunit"/>
    <property type="evidence" value="ECO:0007669"/>
    <property type="project" value="TreeGrafter"/>
</dbReference>
<evidence type="ECO:0000313" key="15">
    <source>
        <dbReference type="Proteomes" id="UP001166674"/>
    </source>
</evidence>
<evidence type="ECO:0000256" key="2">
    <source>
        <dbReference type="ARBA" id="ARBA00010247"/>
    </source>
</evidence>
<evidence type="ECO:0000256" key="8">
    <source>
        <dbReference type="ARBA" id="ARBA00022990"/>
    </source>
</evidence>
<feature type="region of interest" description="Disordered" evidence="13">
    <location>
        <begin position="138"/>
        <end position="159"/>
    </location>
</feature>
<proteinExistence type="inferred from homology"/>
<evidence type="ECO:0000256" key="5">
    <source>
        <dbReference type="ARBA" id="ARBA00022490"/>
    </source>
</evidence>
<dbReference type="GO" id="GO:0002181">
    <property type="term" value="P:cytoplasmic translation"/>
    <property type="evidence" value="ECO:0007669"/>
    <property type="project" value="TreeGrafter"/>
</dbReference>
<dbReference type="EMBL" id="JAATJV010395013">
    <property type="protein sequence ID" value="MBZ3884743.1"/>
    <property type="molecule type" value="Genomic_DNA"/>
</dbReference>
<keyword evidence="15" id="KW-1185">Reference proteome</keyword>
<comment type="caution">
    <text evidence="14">The sequence shown here is derived from an EMBL/GenBank/DDBJ whole genome shotgun (WGS) entry which is preliminary data.</text>
</comment>
<name>A0AA41T1H5_SCICA</name>
<comment type="subcellular location">
    <subcellularLocation>
        <location evidence="1">Cytoplasm</location>
    </subcellularLocation>
</comment>
<evidence type="ECO:0000256" key="11">
    <source>
        <dbReference type="ARBA" id="ARBA00035222"/>
    </source>
</evidence>
<evidence type="ECO:0000256" key="12">
    <source>
        <dbReference type="ARBA" id="ARBA00035328"/>
    </source>
</evidence>
<evidence type="ECO:0000313" key="14">
    <source>
        <dbReference type="EMBL" id="MBZ3884743.1"/>
    </source>
</evidence>
<dbReference type="Proteomes" id="UP001166674">
    <property type="component" value="Unassembled WGS sequence"/>
</dbReference>
<evidence type="ECO:0000256" key="13">
    <source>
        <dbReference type="SAM" id="MobiDB-lite"/>
    </source>
</evidence>
<keyword evidence="7 14" id="KW-0689">Ribosomal protein</keyword>
<dbReference type="PANTHER" id="PTHR12884">
    <property type="entry name" value="60S RIBOSOMAL PROTEIN L29"/>
    <property type="match status" value="1"/>
</dbReference>
<dbReference type="PANTHER" id="PTHR12884:SF18">
    <property type="entry name" value="60S RIBOSOMAL PROTEIN L29"/>
    <property type="match status" value="1"/>
</dbReference>
<comment type="function">
    <text evidence="10">Component of the large ribosomal subunit. The ribosome is a large ribonucleoprotein complex responsible for the synthesis of proteins in the cell.</text>
</comment>
<evidence type="ECO:0000256" key="3">
    <source>
        <dbReference type="ARBA" id="ARBA00011133"/>
    </source>
</evidence>
<evidence type="ECO:0000256" key="4">
    <source>
        <dbReference type="ARBA" id="ARBA00022481"/>
    </source>
</evidence>
<dbReference type="AlphaFoldDB" id="A0AA41T1H5"/>
<evidence type="ECO:0000256" key="9">
    <source>
        <dbReference type="ARBA" id="ARBA00023274"/>
    </source>
</evidence>
<keyword evidence="5" id="KW-0963">Cytoplasm</keyword>
<keyword evidence="9" id="KW-0687">Ribonucleoprotein</keyword>
<sequence>MAQKWHQETRTQRYEALKGIDPKFLRNMRFSKKRNKKGLKMMQANNAKTMSALAEVIKALIKPTEVKPKVPKGASCKLGHLAFLAHPKLGKRACAHMTRGRMLCPLKADAQAHSQAKTQAATPAAVSALALVPTLKGAQDPVKTPGKSLSAGVRTGELV</sequence>
<reference evidence="14" key="1">
    <citation type="submission" date="2020-03" db="EMBL/GenBank/DDBJ databases">
        <title>Studies in the Genomics of Life Span.</title>
        <authorList>
            <person name="Glass D."/>
        </authorList>
    </citation>
    <scope>NUCLEOTIDE SEQUENCE</scope>
    <source>
        <strain evidence="14">SUZIE</strain>
        <tissue evidence="14">Muscle</tissue>
    </source>
</reference>
<dbReference type="GO" id="GO:0003735">
    <property type="term" value="F:structural constituent of ribosome"/>
    <property type="evidence" value="ECO:0007669"/>
    <property type="project" value="InterPro"/>
</dbReference>
<protein>
    <recommendedName>
        <fullName evidence="11">Large ribosomal subunit protein eL29</fullName>
    </recommendedName>
    <alternativeName>
        <fullName evidence="12">60S ribosomal protein L29</fullName>
    </alternativeName>
</protein>
<keyword evidence="8" id="KW-0007">Acetylation</keyword>
<evidence type="ECO:0000256" key="10">
    <source>
        <dbReference type="ARBA" id="ARBA00034092"/>
    </source>
</evidence>
<accession>A0AA41T1H5</accession>
<dbReference type="InterPro" id="IPR002673">
    <property type="entry name" value="Ribosomal_eL29"/>
</dbReference>
<organism evidence="14 15">
    <name type="scientific">Sciurus carolinensis</name>
    <name type="common">Eastern gray squirrel</name>
    <dbReference type="NCBI Taxonomy" id="30640"/>
    <lineage>
        <taxon>Eukaryota</taxon>
        <taxon>Metazoa</taxon>
        <taxon>Chordata</taxon>
        <taxon>Craniata</taxon>
        <taxon>Vertebrata</taxon>
        <taxon>Euteleostomi</taxon>
        <taxon>Mammalia</taxon>
        <taxon>Eutheria</taxon>
        <taxon>Euarchontoglires</taxon>
        <taxon>Glires</taxon>
        <taxon>Rodentia</taxon>
        <taxon>Sciuromorpha</taxon>
        <taxon>Sciuridae</taxon>
        <taxon>Sciurinae</taxon>
        <taxon>Sciurini</taxon>
        <taxon>Sciurus</taxon>
    </lineage>
</organism>
<evidence type="ECO:0000256" key="7">
    <source>
        <dbReference type="ARBA" id="ARBA00022980"/>
    </source>
</evidence>
<comment type="similarity">
    <text evidence="2">Belongs to the eukaryotic ribosomal protein eL29 family.</text>
</comment>
<gene>
    <name evidence="14" type="ORF">SUZIE_179470</name>
</gene>
<keyword evidence="6" id="KW-0597">Phosphoprotein</keyword>
<evidence type="ECO:0000256" key="6">
    <source>
        <dbReference type="ARBA" id="ARBA00022553"/>
    </source>
</evidence>
<evidence type="ECO:0000256" key="1">
    <source>
        <dbReference type="ARBA" id="ARBA00004496"/>
    </source>
</evidence>
<dbReference type="Gene3D" id="6.10.140.1730">
    <property type="match status" value="1"/>
</dbReference>
<comment type="subunit">
    <text evidence="3">Component of the large ribosomal subunit.</text>
</comment>
<keyword evidence="4" id="KW-0488">Methylation</keyword>